<dbReference type="EMBL" id="BARS01018436">
    <property type="protein sequence ID" value="GAF94475.1"/>
    <property type="molecule type" value="Genomic_DNA"/>
</dbReference>
<dbReference type="AlphaFoldDB" id="X0V1H2"/>
<gene>
    <name evidence="1" type="ORF">S01H1_30002</name>
</gene>
<comment type="caution">
    <text evidence="1">The sequence shown here is derived from an EMBL/GenBank/DDBJ whole genome shotgun (WGS) entry which is preliminary data.</text>
</comment>
<sequence length="179" mass="20423">MNIIKSDQGKKELEIFRGFAKHYPYKINMNSIKKRKPPEPDILCELVNCNKIAFELGECLDEKIVKTTIDAIRLKKQTDLLIQNLSEKDKNKFLKKYSNAIITINFDNKYSLIKRKSVIPDLLKYLLEIPKTLNGEVISPLSSKILEDINIEKCSISGPIIMVPPSATSFTDPSLKLIK</sequence>
<protein>
    <submittedName>
        <fullName evidence="1">Uncharacterized protein</fullName>
    </submittedName>
</protein>
<proteinExistence type="predicted"/>
<organism evidence="1">
    <name type="scientific">marine sediment metagenome</name>
    <dbReference type="NCBI Taxonomy" id="412755"/>
    <lineage>
        <taxon>unclassified sequences</taxon>
        <taxon>metagenomes</taxon>
        <taxon>ecological metagenomes</taxon>
    </lineage>
</organism>
<evidence type="ECO:0000313" key="1">
    <source>
        <dbReference type="EMBL" id="GAF94475.1"/>
    </source>
</evidence>
<feature type="non-terminal residue" evidence="1">
    <location>
        <position position="179"/>
    </location>
</feature>
<reference evidence="1" key="1">
    <citation type="journal article" date="2014" name="Front. Microbiol.">
        <title>High frequency of phylogenetically diverse reductive dehalogenase-homologous genes in deep subseafloor sedimentary metagenomes.</title>
        <authorList>
            <person name="Kawai M."/>
            <person name="Futagami T."/>
            <person name="Toyoda A."/>
            <person name="Takaki Y."/>
            <person name="Nishi S."/>
            <person name="Hori S."/>
            <person name="Arai W."/>
            <person name="Tsubouchi T."/>
            <person name="Morono Y."/>
            <person name="Uchiyama I."/>
            <person name="Ito T."/>
            <person name="Fujiyama A."/>
            <person name="Inagaki F."/>
            <person name="Takami H."/>
        </authorList>
    </citation>
    <scope>NUCLEOTIDE SEQUENCE</scope>
    <source>
        <strain evidence="1">Expedition CK06-06</strain>
    </source>
</reference>
<accession>X0V1H2</accession>
<name>X0V1H2_9ZZZZ</name>